<evidence type="ECO:0000256" key="1">
    <source>
        <dbReference type="PROSITE-ProRule" id="PRU00023"/>
    </source>
</evidence>
<dbReference type="Pfam" id="PF12796">
    <property type="entry name" value="Ank_2"/>
    <property type="match status" value="1"/>
</dbReference>
<accession>A0A316HQZ8</accession>
<protein>
    <submittedName>
        <fullName evidence="2">Ankyrin repeat protein</fullName>
    </submittedName>
</protein>
<dbReference type="PROSITE" id="PS50088">
    <property type="entry name" value="ANK_REPEAT"/>
    <property type="match status" value="1"/>
</dbReference>
<organism evidence="2 3">
    <name type="scientific">Lentzea atacamensis</name>
    <dbReference type="NCBI Taxonomy" id="531938"/>
    <lineage>
        <taxon>Bacteria</taxon>
        <taxon>Bacillati</taxon>
        <taxon>Actinomycetota</taxon>
        <taxon>Actinomycetes</taxon>
        <taxon>Pseudonocardiales</taxon>
        <taxon>Pseudonocardiaceae</taxon>
        <taxon>Lentzea</taxon>
    </lineage>
</organism>
<dbReference type="InterPro" id="IPR036770">
    <property type="entry name" value="Ankyrin_rpt-contain_sf"/>
</dbReference>
<evidence type="ECO:0000313" key="3">
    <source>
        <dbReference type="Proteomes" id="UP000246005"/>
    </source>
</evidence>
<dbReference type="SUPFAM" id="SSF48403">
    <property type="entry name" value="Ankyrin repeat"/>
    <property type="match status" value="1"/>
</dbReference>
<evidence type="ECO:0000313" key="2">
    <source>
        <dbReference type="EMBL" id="PWK82846.1"/>
    </source>
</evidence>
<keyword evidence="1" id="KW-0040">ANK repeat</keyword>
<feature type="repeat" description="ANK" evidence="1">
    <location>
        <begin position="34"/>
        <end position="66"/>
    </location>
</feature>
<gene>
    <name evidence="2" type="ORF">C8D88_11296</name>
</gene>
<name>A0A316HQZ8_9PSEU</name>
<dbReference type="PRINTS" id="PR01415">
    <property type="entry name" value="ANKYRIN"/>
</dbReference>
<reference evidence="2 3" key="1">
    <citation type="submission" date="2018-05" db="EMBL/GenBank/DDBJ databases">
        <title>Genomic Encyclopedia of Type Strains, Phase IV (KMG-IV): sequencing the most valuable type-strain genomes for metagenomic binning, comparative biology and taxonomic classification.</title>
        <authorList>
            <person name="Goeker M."/>
        </authorList>
    </citation>
    <scope>NUCLEOTIDE SEQUENCE [LARGE SCALE GENOMIC DNA]</scope>
    <source>
        <strain evidence="2 3">DSM 45480</strain>
    </source>
</reference>
<dbReference type="InterPro" id="IPR002110">
    <property type="entry name" value="Ankyrin_rpt"/>
</dbReference>
<proteinExistence type="predicted"/>
<dbReference type="Gene3D" id="1.25.40.20">
    <property type="entry name" value="Ankyrin repeat-containing domain"/>
    <property type="match status" value="1"/>
</dbReference>
<comment type="caution">
    <text evidence="2">The sequence shown here is derived from an EMBL/GenBank/DDBJ whole genome shotgun (WGS) entry which is preliminary data.</text>
</comment>
<sequence length="318" mass="33910">MTDGWRGFPSTGWQSANAVRRRLDAGADPDGGVHGTTPLHLAVEHGTAEAVAELAARARHVDAINRGRTPLWQTVQEGKPGLARVLLAVGADPSRPMMSGWSPARLSLATDHVIASGEVLTEQEQAAVDVRDGLLAAEEGFPHYDNYTVVCVADIDAAEAIRRLNAAVVPADEVPDTVPAGDWFPVPFGEDTDFTLSVTGVPGGCVLVQPWHFNLQLPEFMERLSAGTVAYGMYANPSSGKQGCVYRDGRAVDGDLHPGGGPNEHTGTDAYLVLLAHLYEDHAVAYCCAFAGVRPPDNKTFTEPDQWIRLPGLSNGRA</sequence>
<dbReference type="AlphaFoldDB" id="A0A316HQZ8"/>
<dbReference type="Proteomes" id="UP000246005">
    <property type="component" value="Unassembled WGS sequence"/>
</dbReference>
<dbReference type="RefSeq" id="WP_109640187.1">
    <property type="nucleotide sequence ID" value="NZ_QGHB01000012.1"/>
</dbReference>
<dbReference type="EMBL" id="QGHB01000012">
    <property type="protein sequence ID" value="PWK82846.1"/>
    <property type="molecule type" value="Genomic_DNA"/>
</dbReference>
<dbReference type="SMART" id="SM00248">
    <property type="entry name" value="ANK"/>
    <property type="match status" value="2"/>
</dbReference>
<dbReference type="PROSITE" id="PS50297">
    <property type="entry name" value="ANK_REP_REGION"/>
    <property type="match status" value="1"/>
</dbReference>